<dbReference type="RefSeq" id="WP_036656639.1">
    <property type="nucleotide sequence ID" value="NZ_JQCR01000003.1"/>
</dbReference>
<organism evidence="1 2">
    <name type="scientific">Paenibacillus wynnii</name>
    <dbReference type="NCBI Taxonomy" id="268407"/>
    <lineage>
        <taxon>Bacteria</taxon>
        <taxon>Bacillati</taxon>
        <taxon>Bacillota</taxon>
        <taxon>Bacilli</taxon>
        <taxon>Bacillales</taxon>
        <taxon>Paenibacillaceae</taxon>
        <taxon>Paenibacillus</taxon>
    </lineage>
</organism>
<dbReference type="AlphaFoldDB" id="A0A098M6E9"/>
<comment type="caution">
    <text evidence="1">The sequence shown here is derived from an EMBL/GenBank/DDBJ whole genome shotgun (WGS) entry which is preliminary data.</text>
</comment>
<evidence type="ECO:0000313" key="1">
    <source>
        <dbReference type="EMBL" id="KGE17591.1"/>
    </source>
</evidence>
<accession>A0A098M6E9</accession>
<evidence type="ECO:0000313" key="2">
    <source>
        <dbReference type="Proteomes" id="UP000029734"/>
    </source>
</evidence>
<proteinExistence type="predicted"/>
<keyword evidence="2" id="KW-1185">Reference proteome</keyword>
<sequence>MEKLEVILLVRTIKANYPGFDQSPENIDRLHKYLQDFPYQVAMHNVNNHILTERFPPNIAEIRGRVGELLERDRLRAATDKLFAEMDAARAAAVPPPRGLKEKIYARLLGNPRD</sequence>
<reference evidence="1 2" key="1">
    <citation type="submission" date="2014-08" db="EMBL/GenBank/DDBJ databases">
        <authorList>
            <person name="den Bakker H.C."/>
        </authorList>
    </citation>
    <scope>NUCLEOTIDE SEQUENCE [LARGE SCALE GENOMIC DNA]</scope>
    <source>
        <strain evidence="1 2">DSM 18334</strain>
    </source>
</reference>
<dbReference type="eggNOG" id="ENOG503067B">
    <property type="taxonomic scope" value="Bacteria"/>
</dbReference>
<reference evidence="1 2" key="2">
    <citation type="submission" date="2014-10" db="EMBL/GenBank/DDBJ databases">
        <title>Comparative genomics of the Paenibacillus odorifer group.</title>
        <authorList>
            <person name="Tsai Y.-C."/>
            <person name="Martin N."/>
            <person name="Korlach J."/>
            <person name="Wiedmann M."/>
        </authorList>
    </citation>
    <scope>NUCLEOTIDE SEQUENCE [LARGE SCALE GENOMIC DNA]</scope>
    <source>
        <strain evidence="1 2">DSM 18334</strain>
    </source>
</reference>
<dbReference type="Gene3D" id="1.10.8.200">
    <property type="entry name" value="Replisome organizer (g39p helicase loader/inhibitor protein)"/>
    <property type="match status" value="1"/>
</dbReference>
<dbReference type="STRING" id="268407.PWYN_23680"/>
<dbReference type="Proteomes" id="UP000029734">
    <property type="component" value="Unassembled WGS sequence"/>
</dbReference>
<gene>
    <name evidence="1" type="ORF">PWYN_23680</name>
</gene>
<protein>
    <submittedName>
        <fullName evidence="1">Uncharacterized protein</fullName>
    </submittedName>
</protein>
<dbReference type="EMBL" id="JQCR01000003">
    <property type="protein sequence ID" value="KGE17591.1"/>
    <property type="molecule type" value="Genomic_DNA"/>
</dbReference>
<name>A0A098M6E9_9BACL</name>